<evidence type="ECO:0000313" key="1">
    <source>
        <dbReference type="EMBL" id="MBD8772124.1"/>
    </source>
</evidence>
<protein>
    <submittedName>
        <fullName evidence="1">Uncharacterized protein</fullName>
    </submittedName>
</protein>
<dbReference type="RefSeq" id="WP_192069204.1">
    <property type="nucleotide sequence ID" value="NZ_JACYWY010000012.1"/>
</dbReference>
<dbReference type="EMBL" id="JACYWZ010000012">
    <property type="protein sequence ID" value="MBD8772124.1"/>
    <property type="molecule type" value="Genomic_DNA"/>
</dbReference>
<sequence>MMSKSEIEQPRSGQELLPWVERRMDEIGQTKEGTAALRYPKGAVKQLAEEVYPLAIWAFGLERAERVTIEPKAGSQNYDAVVTMDDANQSFHVEVTQAHKGDQEHYRLLLAELQGWAPGPSHDVIKCGTKARGIKVEAGRMWTSVEAVKLKCFELITDAIQRKVKKDYPVGSRLLVAFQDIVVARADRINEQLLEVVQAATEGRACPFTHIHLVGMNRRLAVDWQNARDGS</sequence>
<keyword evidence="2" id="KW-1185">Reference proteome</keyword>
<name>A0ABR9C6Q5_9PSED</name>
<reference evidence="1 2" key="1">
    <citation type="journal article" date="2020" name="FEMS Microbiol. Ecol.">
        <title>Temporal dynamics of bacterial communities during seed development and maturation.</title>
        <authorList>
            <person name="Chesneau G."/>
            <person name="Torres-Cortes G."/>
            <person name="Briand M."/>
            <person name="Darrasse A."/>
            <person name="Preveaux A."/>
            <person name="Marais C."/>
            <person name="Jacques M.A."/>
            <person name="Shade A."/>
            <person name="Barret M."/>
        </authorList>
    </citation>
    <scope>NUCLEOTIDE SEQUENCE [LARGE SCALE GENOMIC DNA]</scope>
    <source>
        <strain evidence="1 2">CFBP13599</strain>
    </source>
</reference>
<accession>A0ABR9C6Q5</accession>
<organism evidence="1 2">
    <name type="scientific">Pseudomonas coleopterorum</name>
    <dbReference type="NCBI Taxonomy" id="1605838"/>
    <lineage>
        <taxon>Bacteria</taxon>
        <taxon>Pseudomonadati</taxon>
        <taxon>Pseudomonadota</taxon>
        <taxon>Gammaproteobacteria</taxon>
        <taxon>Pseudomonadales</taxon>
        <taxon>Pseudomonadaceae</taxon>
        <taxon>Pseudomonas</taxon>
    </lineage>
</organism>
<proteinExistence type="predicted"/>
<evidence type="ECO:0000313" key="2">
    <source>
        <dbReference type="Proteomes" id="UP000620025"/>
    </source>
</evidence>
<comment type="caution">
    <text evidence="1">The sequence shown here is derived from an EMBL/GenBank/DDBJ whole genome shotgun (WGS) entry which is preliminary data.</text>
</comment>
<dbReference type="Proteomes" id="UP000620025">
    <property type="component" value="Unassembled WGS sequence"/>
</dbReference>
<gene>
    <name evidence="1" type="ORF">IFT38_21545</name>
</gene>